<feature type="transmembrane region" description="Helical" evidence="1">
    <location>
        <begin position="28"/>
        <end position="46"/>
    </location>
</feature>
<dbReference type="AlphaFoldDB" id="W1Q6B9"/>
<dbReference type="RefSeq" id="WP_023391404.1">
    <property type="nucleotide sequence ID" value="NZ_KI535340.1"/>
</dbReference>
<dbReference type="GO" id="GO:0016020">
    <property type="term" value="C:membrane"/>
    <property type="evidence" value="ECO:0007669"/>
    <property type="project" value="InterPro"/>
</dbReference>
<evidence type="ECO:0008006" key="4">
    <source>
        <dbReference type="Google" id="ProtNLM"/>
    </source>
</evidence>
<protein>
    <recommendedName>
        <fullName evidence="4">DUF805 domain-containing protein</fullName>
    </recommendedName>
</protein>
<keyword evidence="1" id="KW-1133">Transmembrane helix</keyword>
<organism evidence="2 3">
    <name type="scientific">Abiotrophia defectiva ATCC 49176</name>
    <dbReference type="NCBI Taxonomy" id="592010"/>
    <lineage>
        <taxon>Bacteria</taxon>
        <taxon>Bacillati</taxon>
        <taxon>Bacillota</taxon>
        <taxon>Bacilli</taxon>
        <taxon>Lactobacillales</taxon>
        <taxon>Aerococcaceae</taxon>
        <taxon>Abiotrophia</taxon>
    </lineage>
</organism>
<dbReference type="GeneID" id="84816840"/>
<keyword evidence="1" id="KW-0812">Transmembrane</keyword>
<proteinExistence type="predicted"/>
<name>W1Q6B9_ABIDE</name>
<dbReference type="HOGENOM" id="CLU_1567271_0_0_9"/>
<dbReference type="STRING" id="592010.GCWU000182_000753"/>
<sequence length="170" mass="19482">MKESRNKALKHFWRYALESHRETSRSEYVWAFIVYVIPFLILYLVTSKWSTSVTISLTQQTQKVSFINRNPYVLMAYVFWFVPVASLTISRLKTLGRRTAWALLLTFPVFGPVLTFLPCFFKKRGRQDLLIPGTPRGAMLAPELPQKQEASSMGVVESGENTAVMNGQEL</sequence>
<feature type="transmembrane region" description="Helical" evidence="1">
    <location>
        <begin position="101"/>
        <end position="121"/>
    </location>
</feature>
<accession>W1Q6B9</accession>
<feature type="transmembrane region" description="Helical" evidence="1">
    <location>
        <begin position="72"/>
        <end position="89"/>
    </location>
</feature>
<keyword evidence="1" id="KW-0472">Membrane</keyword>
<dbReference type="InterPro" id="IPR008523">
    <property type="entry name" value="DUF805"/>
</dbReference>
<evidence type="ECO:0000256" key="1">
    <source>
        <dbReference type="SAM" id="Phobius"/>
    </source>
</evidence>
<comment type="caution">
    <text evidence="2">The sequence shown here is derived from an EMBL/GenBank/DDBJ whole genome shotgun (WGS) entry which is preliminary data.</text>
</comment>
<evidence type="ECO:0000313" key="3">
    <source>
        <dbReference type="Proteomes" id="UP000019050"/>
    </source>
</evidence>
<keyword evidence="3" id="KW-1185">Reference proteome</keyword>
<dbReference type="EMBL" id="ACIN03000004">
    <property type="protein sequence ID" value="ESK66019.1"/>
    <property type="molecule type" value="Genomic_DNA"/>
</dbReference>
<evidence type="ECO:0000313" key="2">
    <source>
        <dbReference type="EMBL" id="ESK66019.1"/>
    </source>
</evidence>
<reference evidence="2" key="1">
    <citation type="submission" date="2013-06" db="EMBL/GenBank/DDBJ databases">
        <authorList>
            <person name="Weinstock G."/>
            <person name="Sodergren E."/>
            <person name="Clifton S."/>
            <person name="Fulton L."/>
            <person name="Fulton B."/>
            <person name="Courtney L."/>
            <person name="Fronick C."/>
            <person name="Harrison M."/>
            <person name="Strong C."/>
            <person name="Farmer C."/>
            <person name="Delahaunty K."/>
            <person name="Markovic C."/>
            <person name="Hall O."/>
            <person name="Minx P."/>
            <person name="Tomlinson C."/>
            <person name="Mitreva M."/>
            <person name="Nelson J."/>
            <person name="Hou S."/>
            <person name="Wollam A."/>
            <person name="Pepin K.H."/>
            <person name="Johnson M."/>
            <person name="Bhonagiri V."/>
            <person name="Nash W.E."/>
            <person name="Warren W."/>
            <person name="Chinwalla A."/>
            <person name="Mardis E.R."/>
            <person name="Wilson R.K."/>
        </authorList>
    </citation>
    <scope>NUCLEOTIDE SEQUENCE [LARGE SCALE GENOMIC DNA]</scope>
    <source>
        <strain evidence="2">ATCC 49176</strain>
    </source>
</reference>
<dbReference type="Pfam" id="PF05656">
    <property type="entry name" value="DUF805"/>
    <property type="match status" value="1"/>
</dbReference>
<gene>
    <name evidence="2" type="ORF">GCWU000182_000753</name>
</gene>
<dbReference type="Proteomes" id="UP000019050">
    <property type="component" value="Unassembled WGS sequence"/>
</dbReference>